<keyword evidence="11" id="KW-1185">Reference proteome</keyword>
<dbReference type="InterPro" id="IPR012340">
    <property type="entry name" value="NA-bd_OB-fold"/>
</dbReference>
<keyword evidence="3" id="KW-0808">Transferase</keyword>
<evidence type="ECO:0000256" key="4">
    <source>
        <dbReference type="ARBA" id="ARBA00022741"/>
    </source>
</evidence>
<dbReference type="Gene3D" id="6.20.370.130">
    <property type="match status" value="1"/>
</dbReference>
<dbReference type="Proteomes" id="UP001501842">
    <property type="component" value="Unassembled WGS sequence"/>
</dbReference>
<dbReference type="PANTHER" id="PTHR43289">
    <property type="entry name" value="MITOGEN-ACTIVATED PROTEIN KINASE KINASE KINASE 20-RELATED"/>
    <property type="match status" value="1"/>
</dbReference>
<gene>
    <name evidence="10" type="ORF">GCM10010439_16770</name>
</gene>
<reference evidence="11" key="1">
    <citation type="journal article" date="2019" name="Int. J. Syst. Evol. Microbiol.">
        <title>The Global Catalogue of Microorganisms (GCM) 10K type strain sequencing project: providing services to taxonomists for standard genome sequencing and annotation.</title>
        <authorList>
            <consortium name="The Broad Institute Genomics Platform"/>
            <consortium name="The Broad Institute Genome Sequencing Center for Infectious Disease"/>
            <person name="Wu L."/>
            <person name="Ma J."/>
        </authorList>
    </citation>
    <scope>NUCLEOTIDE SEQUENCE [LARGE SCALE GENOMIC DNA]</scope>
    <source>
        <strain evidence="11">JCM 8201</strain>
    </source>
</reference>
<evidence type="ECO:0000256" key="2">
    <source>
        <dbReference type="ARBA" id="ARBA00022527"/>
    </source>
</evidence>
<dbReference type="EC" id="2.7.11.1" evidence="1"/>
<dbReference type="InterPro" id="IPR002059">
    <property type="entry name" value="CSP_DNA-bd"/>
</dbReference>
<organism evidence="10 11">
    <name type="scientific">Actinocorallia aurantiaca</name>
    <dbReference type="NCBI Taxonomy" id="46204"/>
    <lineage>
        <taxon>Bacteria</taxon>
        <taxon>Bacillati</taxon>
        <taxon>Actinomycetota</taxon>
        <taxon>Actinomycetes</taxon>
        <taxon>Streptosporangiales</taxon>
        <taxon>Thermomonosporaceae</taxon>
        <taxon>Actinocorallia</taxon>
    </lineage>
</organism>
<comment type="caution">
    <text evidence="10">The sequence shown here is derived from an EMBL/GenBank/DDBJ whole genome shotgun (WGS) entry which is preliminary data.</text>
</comment>
<keyword evidence="6" id="KW-0067">ATP-binding</keyword>
<keyword evidence="5" id="KW-0418">Kinase</keyword>
<dbReference type="Gene3D" id="3.30.200.20">
    <property type="entry name" value="Phosphorylase Kinase, domain 1"/>
    <property type="match status" value="1"/>
</dbReference>
<name>A0ABP6GHZ7_9ACTN</name>
<dbReference type="InterPro" id="IPR000719">
    <property type="entry name" value="Prot_kinase_dom"/>
</dbReference>
<dbReference type="Pfam" id="PF00313">
    <property type="entry name" value="CSD"/>
    <property type="match status" value="1"/>
</dbReference>
<dbReference type="CDD" id="cd14014">
    <property type="entry name" value="STKc_PknB_like"/>
    <property type="match status" value="1"/>
</dbReference>
<evidence type="ECO:0000259" key="9">
    <source>
        <dbReference type="PROSITE" id="PS51857"/>
    </source>
</evidence>
<dbReference type="SMART" id="SM00220">
    <property type="entry name" value="S_TKc"/>
    <property type="match status" value="1"/>
</dbReference>
<dbReference type="SUPFAM" id="SSF56112">
    <property type="entry name" value="Protein kinase-like (PK-like)"/>
    <property type="match status" value="1"/>
</dbReference>
<evidence type="ECO:0000313" key="10">
    <source>
        <dbReference type="EMBL" id="GAA2722906.1"/>
    </source>
</evidence>
<feature type="region of interest" description="Disordered" evidence="7">
    <location>
        <begin position="273"/>
        <end position="295"/>
    </location>
</feature>
<dbReference type="EMBL" id="BAAATZ010000006">
    <property type="protein sequence ID" value="GAA2722906.1"/>
    <property type="molecule type" value="Genomic_DNA"/>
</dbReference>
<evidence type="ECO:0000256" key="1">
    <source>
        <dbReference type="ARBA" id="ARBA00012513"/>
    </source>
</evidence>
<dbReference type="PROSITE" id="PS00108">
    <property type="entry name" value="PROTEIN_KINASE_ST"/>
    <property type="match status" value="1"/>
</dbReference>
<dbReference type="PRINTS" id="PR00050">
    <property type="entry name" value="COLDSHOCK"/>
</dbReference>
<dbReference type="InterPro" id="IPR011129">
    <property type="entry name" value="CSD"/>
</dbReference>
<dbReference type="InterPro" id="IPR008271">
    <property type="entry name" value="Ser/Thr_kinase_AS"/>
</dbReference>
<evidence type="ECO:0000256" key="5">
    <source>
        <dbReference type="ARBA" id="ARBA00022777"/>
    </source>
</evidence>
<accession>A0ABP6GHZ7</accession>
<keyword evidence="4" id="KW-0547">Nucleotide-binding</keyword>
<dbReference type="Pfam" id="PF00069">
    <property type="entry name" value="Pkinase"/>
    <property type="match status" value="1"/>
</dbReference>
<dbReference type="PROSITE" id="PS50011">
    <property type="entry name" value="PROTEIN_KINASE_DOM"/>
    <property type="match status" value="1"/>
</dbReference>
<protein>
    <recommendedName>
        <fullName evidence="1">non-specific serine/threonine protein kinase</fullName>
        <ecNumber evidence="1">2.7.11.1</ecNumber>
    </recommendedName>
</protein>
<sequence>MTNAAVAGEFVGGRYRLMEPLGHGAAGRVWRALDGVLEREVALKEFLVRPGWTPAQQELMVGRVMREARAAARLSHPGVITVHDIVHHKGVPTLVMEFVRGGSLGALIGREGRLSPERAAVIGFELLDAVGAAHAAGIVHRDLKPDNIMIDGRRVIITDFGVASLADSTALTQAGTVLGTPLYMAPEQIEGLPATGAADLWSVGATLYTAVEGETPFSAPTLASLFHAILNTPARPFRHAGALEPLLSALLQKDPGLRPSVTQAAEALKPLLGQGAGQGMAPPETPAGTPDRDAEDATRYGTVKWFKSEKGHGLITPDAPGSGDVHVHYSRIEMPGYKELKKGQRVSFEAVEGKRGPEALRVRPL</sequence>
<dbReference type="PROSITE" id="PS51857">
    <property type="entry name" value="CSD_2"/>
    <property type="match status" value="1"/>
</dbReference>
<evidence type="ECO:0000256" key="3">
    <source>
        <dbReference type="ARBA" id="ARBA00022679"/>
    </source>
</evidence>
<feature type="domain" description="CSD" evidence="9">
    <location>
        <begin position="298"/>
        <end position="364"/>
    </location>
</feature>
<proteinExistence type="predicted"/>
<dbReference type="RefSeq" id="WP_344449656.1">
    <property type="nucleotide sequence ID" value="NZ_BAAATZ010000006.1"/>
</dbReference>
<evidence type="ECO:0000259" key="8">
    <source>
        <dbReference type="PROSITE" id="PS50011"/>
    </source>
</evidence>
<evidence type="ECO:0000256" key="7">
    <source>
        <dbReference type="SAM" id="MobiDB-lite"/>
    </source>
</evidence>
<dbReference type="SUPFAM" id="SSF50249">
    <property type="entry name" value="Nucleic acid-binding proteins"/>
    <property type="match status" value="1"/>
</dbReference>
<dbReference type="SMART" id="SM00357">
    <property type="entry name" value="CSP"/>
    <property type="match status" value="1"/>
</dbReference>
<dbReference type="Gene3D" id="1.10.510.10">
    <property type="entry name" value="Transferase(Phosphotransferase) domain 1"/>
    <property type="match status" value="1"/>
</dbReference>
<dbReference type="InterPro" id="IPR011009">
    <property type="entry name" value="Kinase-like_dom_sf"/>
</dbReference>
<evidence type="ECO:0000256" key="6">
    <source>
        <dbReference type="ARBA" id="ARBA00022840"/>
    </source>
</evidence>
<feature type="domain" description="Protein kinase" evidence="8">
    <location>
        <begin position="15"/>
        <end position="272"/>
    </location>
</feature>
<evidence type="ECO:0000313" key="11">
    <source>
        <dbReference type="Proteomes" id="UP001501842"/>
    </source>
</evidence>
<keyword evidence="2" id="KW-0723">Serine/threonine-protein kinase</keyword>
<dbReference type="PANTHER" id="PTHR43289:SF6">
    <property type="entry name" value="SERINE_THREONINE-PROTEIN KINASE NEKL-3"/>
    <property type="match status" value="1"/>
</dbReference>
<dbReference type="Gene3D" id="2.40.50.140">
    <property type="entry name" value="Nucleic acid-binding proteins"/>
    <property type="match status" value="1"/>
</dbReference>